<gene>
    <name evidence="2" type="ORF">KK1_015384</name>
</gene>
<dbReference type="EMBL" id="CM003612">
    <property type="protein sequence ID" value="KYP59938.1"/>
    <property type="molecule type" value="Genomic_DNA"/>
</dbReference>
<dbReference type="Pfam" id="PF25597">
    <property type="entry name" value="SH3_retrovirus"/>
    <property type="match status" value="1"/>
</dbReference>
<dbReference type="InterPro" id="IPR039537">
    <property type="entry name" value="Retrotran_Ty1/copia-like"/>
</dbReference>
<dbReference type="InterPro" id="IPR012337">
    <property type="entry name" value="RNaseH-like_sf"/>
</dbReference>
<evidence type="ECO:0000313" key="3">
    <source>
        <dbReference type="Proteomes" id="UP000075243"/>
    </source>
</evidence>
<dbReference type="Proteomes" id="UP000075243">
    <property type="component" value="Chromosome 10"/>
</dbReference>
<feature type="domain" description="Retroviral polymerase SH3-like" evidence="1">
    <location>
        <begin position="65"/>
        <end position="111"/>
    </location>
</feature>
<evidence type="ECO:0000259" key="1">
    <source>
        <dbReference type="Pfam" id="PF25597"/>
    </source>
</evidence>
<protein>
    <submittedName>
        <fullName evidence="2">Copia protein</fullName>
    </submittedName>
</protein>
<dbReference type="InterPro" id="IPR036397">
    <property type="entry name" value="RNaseH_sf"/>
</dbReference>
<dbReference type="PANTHER" id="PTHR42648">
    <property type="entry name" value="TRANSPOSASE, PUTATIVE-RELATED"/>
    <property type="match status" value="1"/>
</dbReference>
<dbReference type="Gramene" id="C.cajan_14948.t">
    <property type="protein sequence ID" value="C.cajan_14948.t"/>
    <property type="gene ID" value="C.cajan_14948"/>
</dbReference>
<dbReference type="Gene3D" id="3.30.420.10">
    <property type="entry name" value="Ribonuclease H-like superfamily/Ribonuclease H"/>
    <property type="match status" value="1"/>
</dbReference>
<keyword evidence="3" id="KW-1185">Reference proteome</keyword>
<dbReference type="InterPro" id="IPR057670">
    <property type="entry name" value="SH3_retrovirus"/>
</dbReference>
<dbReference type="PANTHER" id="PTHR42648:SF18">
    <property type="entry name" value="RETROTRANSPOSON, UNCLASSIFIED-LIKE PROTEIN"/>
    <property type="match status" value="1"/>
</dbReference>
<reference evidence="2 3" key="1">
    <citation type="journal article" date="2012" name="Nat. Biotechnol.">
        <title>Draft genome sequence of pigeonpea (Cajanus cajan), an orphan legume crop of resource-poor farmers.</title>
        <authorList>
            <person name="Varshney R.K."/>
            <person name="Chen W."/>
            <person name="Li Y."/>
            <person name="Bharti A.K."/>
            <person name="Saxena R.K."/>
            <person name="Schlueter J.A."/>
            <person name="Donoghue M.T."/>
            <person name="Azam S."/>
            <person name="Fan G."/>
            <person name="Whaley A.M."/>
            <person name="Farmer A.D."/>
            <person name="Sheridan J."/>
            <person name="Iwata A."/>
            <person name="Tuteja R."/>
            <person name="Penmetsa R.V."/>
            <person name="Wu W."/>
            <person name="Upadhyaya H.D."/>
            <person name="Yang S.P."/>
            <person name="Shah T."/>
            <person name="Saxena K.B."/>
            <person name="Michael T."/>
            <person name="McCombie W.R."/>
            <person name="Yang B."/>
            <person name="Zhang G."/>
            <person name="Yang H."/>
            <person name="Wang J."/>
            <person name="Spillane C."/>
            <person name="Cook D.R."/>
            <person name="May G.D."/>
            <person name="Xu X."/>
            <person name="Jackson S.A."/>
        </authorList>
    </citation>
    <scope>NUCLEOTIDE SEQUENCE [LARGE SCALE GENOMIC DNA]</scope>
    <source>
        <strain evidence="3">cv. Asha</strain>
    </source>
</reference>
<dbReference type="GO" id="GO:0003676">
    <property type="term" value="F:nucleic acid binding"/>
    <property type="evidence" value="ECO:0007669"/>
    <property type="project" value="InterPro"/>
</dbReference>
<organism evidence="2 3">
    <name type="scientific">Cajanus cajan</name>
    <name type="common">Pigeon pea</name>
    <name type="synonym">Cajanus indicus</name>
    <dbReference type="NCBI Taxonomy" id="3821"/>
    <lineage>
        <taxon>Eukaryota</taxon>
        <taxon>Viridiplantae</taxon>
        <taxon>Streptophyta</taxon>
        <taxon>Embryophyta</taxon>
        <taxon>Tracheophyta</taxon>
        <taxon>Spermatophyta</taxon>
        <taxon>Magnoliopsida</taxon>
        <taxon>eudicotyledons</taxon>
        <taxon>Gunneridae</taxon>
        <taxon>Pentapetalae</taxon>
        <taxon>rosids</taxon>
        <taxon>fabids</taxon>
        <taxon>Fabales</taxon>
        <taxon>Fabaceae</taxon>
        <taxon>Papilionoideae</taxon>
        <taxon>50 kb inversion clade</taxon>
        <taxon>NPAAA clade</taxon>
        <taxon>indigoferoid/millettioid clade</taxon>
        <taxon>Phaseoleae</taxon>
        <taxon>Cajanus</taxon>
    </lineage>
</organism>
<proteinExistence type="predicted"/>
<accession>A0A151SYU0</accession>
<name>A0A151SYU0_CAJCA</name>
<dbReference type="SUPFAM" id="SSF53098">
    <property type="entry name" value="Ribonuclease H-like"/>
    <property type="match status" value="1"/>
</dbReference>
<evidence type="ECO:0000313" key="2">
    <source>
        <dbReference type="EMBL" id="KYP59938.1"/>
    </source>
</evidence>
<sequence length="113" mass="13216">MEMARSMLKEKGLPNTFWAEAIYTAVYLLNRYPTKAVRDKTPIEAWSGKKPSAKHLRVFGSIWYDEKRHKLEDKTVRGIFLGYNSQSKGYRVYNLQKKKLTISRDIEVDENAT</sequence>
<dbReference type="AlphaFoldDB" id="A0A151SYU0"/>